<evidence type="ECO:0000313" key="1">
    <source>
        <dbReference type="EMBL" id="MCU4752399.1"/>
    </source>
</evidence>
<keyword evidence="2" id="KW-1185">Reference proteome</keyword>
<evidence type="ECO:0000313" key="2">
    <source>
        <dbReference type="Proteomes" id="UP001321047"/>
    </source>
</evidence>
<dbReference type="EMBL" id="JAOPJZ010000006">
    <property type="protein sequence ID" value="MCU4752399.1"/>
    <property type="molecule type" value="Genomic_DNA"/>
</dbReference>
<name>A0AAP2Z7Z8_9EURY</name>
<accession>A0AAP2Z7Z8</accession>
<sequence length="177" mass="19810">MDISIFTEDAGTTREETNIPFKEFYQGGFLTISSLADQLNEYGDVQLHILSERFGLVKGEQTVDKCHPQGQAASEYEEEALSTVLERAADSDVVVILLSTSRFDSLVQSNWEQITDRAKPGSVWCLGAARSSLDAIDCNLLQQKNCEIVTYERVGVARISNEAREELLKEVEQRESE</sequence>
<protein>
    <submittedName>
        <fullName evidence="1">Uncharacterized protein</fullName>
    </submittedName>
</protein>
<reference evidence="1 2" key="1">
    <citation type="submission" date="2022-09" db="EMBL/GenBank/DDBJ databases">
        <title>Enrichment on poylsaccharides allowed isolation of novel metabolic and taxonomic groups of Haloarchaea.</title>
        <authorList>
            <person name="Sorokin D.Y."/>
            <person name="Elcheninov A.G."/>
            <person name="Khizhniak T.V."/>
            <person name="Kolganova T.V."/>
            <person name="Kublanov I.V."/>
        </authorList>
    </citation>
    <scope>NUCLEOTIDE SEQUENCE [LARGE SCALE GENOMIC DNA]</scope>
    <source>
        <strain evidence="1 2">AArc-curdl1</strain>
    </source>
</reference>
<dbReference type="Proteomes" id="UP001321047">
    <property type="component" value="Unassembled WGS sequence"/>
</dbReference>
<comment type="caution">
    <text evidence="1">The sequence shown here is derived from an EMBL/GenBank/DDBJ whole genome shotgun (WGS) entry which is preliminary data.</text>
</comment>
<dbReference type="RefSeq" id="WP_342808739.1">
    <property type="nucleotide sequence ID" value="NZ_JAOPJZ010000006.1"/>
</dbReference>
<proteinExistence type="predicted"/>
<gene>
    <name evidence="1" type="ORF">OB919_10430</name>
</gene>
<organism evidence="1 2">
    <name type="scientific">Natronosalvus hydrolyticus</name>
    <dbReference type="NCBI Taxonomy" id="2979988"/>
    <lineage>
        <taxon>Archaea</taxon>
        <taxon>Methanobacteriati</taxon>
        <taxon>Methanobacteriota</taxon>
        <taxon>Stenosarchaea group</taxon>
        <taxon>Halobacteria</taxon>
        <taxon>Halobacteriales</taxon>
        <taxon>Natrialbaceae</taxon>
        <taxon>Natronosalvus</taxon>
    </lineage>
</organism>
<dbReference type="AlphaFoldDB" id="A0AAP2Z7Z8"/>